<proteinExistence type="predicted"/>
<dbReference type="InterPro" id="IPR034804">
    <property type="entry name" value="SQR/QFR_C/D"/>
</dbReference>
<evidence type="ECO:0000256" key="8">
    <source>
        <dbReference type="PIRSR" id="PIRSR000178-1"/>
    </source>
</evidence>
<keyword evidence="3 9" id="KW-0812">Transmembrane</keyword>
<evidence type="ECO:0000256" key="3">
    <source>
        <dbReference type="ARBA" id="ARBA00022692"/>
    </source>
</evidence>
<dbReference type="GO" id="GO:0009055">
    <property type="term" value="F:electron transfer activity"/>
    <property type="evidence" value="ECO:0007669"/>
    <property type="project" value="InterPro"/>
</dbReference>
<evidence type="ECO:0000256" key="2">
    <source>
        <dbReference type="ARBA" id="ARBA00022617"/>
    </source>
</evidence>
<dbReference type="PROSITE" id="PS01001">
    <property type="entry name" value="SDH_CYT_2"/>
    <property type="match status" value="1"/>
</dbReference>
<evidence type="ECO:0000256" key="1">
    <source>
        <dbReference type="ARBA" id="ARBA00004141"/>
    </source>
</evidence>
<dbReference type="SUPFAM" id="SSF81343">
    <property type="entry name" value="Fumarate reductase respiratory complex transmembrane subunits"/>
    <property type="match status" value="1"/>
</dbReference>
<feature type="transmembrane region" description="Helical" evidence="9">
    <location>
        <begin position="66"/>
        <end position="84"/>
    </location>
</feature>
<dbReference type="InterPro" id="IPR014314">
    <property type="entry name" value="Succ_DH_cytb556"/>
</dbReference>
<dbReference type="GO" id="GO:0006099">
    <property type="term" value="P:tricarboxylic acid cycle"/>
    <property type="evidence" value="ECO:0007669"/>
    <property type="project" value="InterPro"/>
</dbReference>
<evidence type="ECO:0000256" key="4">
    <source>
        <dbReference type="ARBA" id="ARBA00022723"/>
    </source>
</evidence>
<dbReference type="EMBL" id="OC927546">
    <property type="protein sequence ID" value="CAD7657281.1"/>
    <property type="molecule type" value="Genomic_DNA"/>
</dbReference>
<dbReference type="PANTHER" id="PTHR10978">
    <property type="entry name" value="SUCCINATE DEHYDROGENASE CYTOCHROME B560 SUBUNIT"/>
    <property type="match status" value="1"/>
</dbReference>
<dbReference type="EMBL" id="CAJPVJ010012721">
    <property type="protein sequence ID" value="CAG2174467.1"/>
    <property type="molecule type" value="Genomic_DNA"/>
</dbReference>
<feature type="binding site" description="axial binding residue" evidence="8">
    <location>
        <position position="120"/>
    </location>
    <ligand>
        <name>heme</name>
        <dbReference type="ChEBI" id="CHEBI:30413"/>
        <note>ligand shared with second transmembrane subunit</note>
    </ligand>
    <ligandPart>
        <name>Fe</name>
        <dbReference type="ChEBI" id="CHEBI:18248"/>
    </ligandPart>
</feature>
<evidence type="ECO:0000256" key="5">
    <source>
        <dbReference type="ARBA" id="ARBA00022989"/>
    </source>
</evidence>
<dbReference type="GO" id="GO:0016020">
    <property type="term" value="C:membrane"/>
    <property type="evidence" value="ECO:0007669"/>
    <property type="project" value="UniProtKB-SubCell"/>
</dbReference>
<feature type="transmembrane region" description="Helical" evidence="9">
    <location>
        <begin position="104"/>
        <end position="122"/>
    </location>
</feature>
<keyword evidence="5 9" id="KW-1133">Transmembrane helix</keyword>
<dbReference type="GO" id="GO:0005739">
    <property type="term" value="C:mitochondrion"/>
    <property type="evidence" value="ECO:0007669"/>
    <property type="project" value="GOC"/>
</dbReference>
<dbReference type="PANTHER" id="PTHR10978:SF5">
    <property type="entry name" value="SUCCINATE DEHYDROGENASE CYTOCHROME B560 SUBUNIT, MITOCHONDRIAL"/>
    <property type="match status" value="1"/>
</dbReference>
<comment type="subcellular location">
    <subcellularLocation>
        <location evidence="1">Membrane</location>
        <topology evidence="1">Multi-pass membrane protein</topology>
    </subcellularLocation>
</comment>
<evidence type="ECO:0000256" key="9">
    <source>
        <dbReference type="SAM" id="Phobius"/>
    </source>
</evidence>
<sequence length="164" mass="17855">MLTQAVLRRVLASTPRMAAIRMSSTSSATTPSEDYFAKNSRLNRPLSPYTHYKPQITTVLSISHRMTGLALSVLLYGGGISALASSQTNFAQVLQSIQTTVPHSLLFTVKVLAGTSLVYHILNGIRHLSWDYGFGFSLKELYTTGYIVVALSLLSALVIAIYAN</sequence>
<dbReference type="PIRSF" id="PIRSF000178">
    <property type="entry name" value="SDH_cyt_b560"/>
    <property type="match status" value="1"/>
</dbReference>
<gene>
    <name evidence="10" type="ORF">ONB1V03_LOCUS13911</name>
</gene>
<dbReference type="CDD" id="cd03499">
    <property type="entry name" value="SQR_TypeC_SdhC"/>
    <property type="match status" value="1"/>
</dbReference>
<evidence type="ECO:0000313" key="10">
    <source>
        <dbReference type="EMBL" id="CAD7657281.1"/>
    </source>
</evidence>
<evidence type="ECO:0000313" key="11">
    <source>
        <dbReference type="Proteomes" id="UP000728032"/>
    </source>
</evidence>
<dbReference type="GO" id="GO:0046872">
    <property type="term" value="F:metal ion binding"/>
    <property type="evidence" value="ECO:0007669"/>
    <property type="project" value="UniProtKB-KW"/>
</dbReference>
<dbReference type="Gene3D" id="1.20.1300.10">
    <property type="entry name" value="Fumarate reductase/succinate dehydrogenase, transmembrane subunit"/>
    <property type="match status" value="1"/>
</dbReference>
<dbReference type="Pfam" id="PF01127">
    <property type="entry name" value="Sdh_cyt"/>
    <property type="match status" value="1"/>
</dbReference>
<comment type="cofactor">
    <cofactor evidence="8">
        <name>heme</name>
        <dbReference type="ChEBI" id="CHEBI:30413"/>
    </cofactor>
    <text evidence="8">The heme is bound between the two transmembrane subunits.</text>
</comment>
<dbReference type="InterPro" id="IPR000701">
    <property type="entry name" value="SuccDH_FuR_B_TM-su"/>
</dbReference>
<reference evidence="10" key="1">
    <citation type="submission" date="2020-11" db="EMBL/GenBank/DDBJ databases">
        <authorList>
            <person name="Tran Van P."/>
        </authorList>
    </citation>
    <scope>NUCLEOTIDE SEQUENCE</scope>
</reference>
<accession>A0A7R9QU46</accession>
<evidence type="ECO:0000256" key="6">
    <source>
        <dbReference type="ARBA" id="ARBA00023004"/>
    </source>
</evidence>
<keyword evidence="7 9" id="KW-0472">Membrane</keyword>
<dbReference type="InterPro" id="IPR018495">
    <property type="entry name" value="Succ_DH_cyt_bsu_CS"/>
</dbReference>
<name>A0A7R9QU46_9ACAR</name>
<keyword evidence="11" id="KW-1185">Reference proteome</keyword>
<keyword evidence="4 8" id="KW-0479">Metal-binding</keyword>
<feature type="transmembrane region" description="Helical" evidence="9">
    <location>
        <begin position="143"/>
        <end position="163"/>
    </location>
</feature>
<dbReference type="GO" id="GO:0006121">
    <property type="term" value="P:mitochondrial electron transport, succinate to ubiquinone"/>
    <property type="evidence" value="ECO:0007669"/>
    <property type="project" value="TreeGrafter"/>
</dbReference>
<organism evidence="10">
    <name type="scientific">Oppiella nova</name>
    <dbReference type="NCBI Taxonomy" id="334625"/>
    <lineage>
        <taxon>Eukaryota</taxon>
        <taxon>Metazoa</taxon>
        <taxon>Ecdysozoa</taxon>
        <taxon>Arthropoda</taxon>
        <taxon>Chelicerata</taxon>
        <taxon>Arachnida</taxon>
        <taxon>Acari</taxon>
        <taxon>Acariformes</taxon>
        <taxon>Sarcoptiformes</taxon>
        <taxon>Oribatida</taxon>
        <taxon>Brachypylina</taxon>
        <taxon>Oppioidea</taxon>
        <taxon>Oppiidae</taxon>
        <taxon>Oppiella</taxon>
    </lineage>
</organism>
<evidence type="ECO:0008006" key="12">
    <source>
        <dbReference type="Google" id="ProtNLM"/>
    </source>
</evidence>
<keyword evidence="6 8" id="KW-0408">Iron</keyword>
<dbReference type="NCBIfam" id="TIGR02970">
    <property type="entry name" value="succ_dehyd_cytB"/>
    <property type="match status" value="1"/>
</dbReference>
<dbReference type="OrthoDB" id="588261at2759"/>
<evidence type="ECO:0000256" key="7">
    <source>
        <dbReference type="ARBA" id="ARBA00023136"/>
    </source>
</evidence>
<dbReference type="AlphaFoldDB" id="A0A7R9QU46"/>
<keyword evidence="2 8" id="KW-0349">Heme</keyword>
<protein>
    <recommendedName>
        <fullName evidence="12">Succinate dehydrogenase cytochrome b560 subunit, mitochondrial</fullName>
    </recommendedName>
</protein>
<dbReference type="Proteomes" id="UP000728032">
    <property type="component" value="Unassembled WGS sequence"/>
</dbReference>